<accession>A0A5J4P7Z2</accession>
<dbReference type="Pfam" id="PF13612">
    <property type="entry name" value="DDE_Tnp_1_3"/>
    <property type="match status" value="1"/>
</dbReference>
<dbReference type="InterPro" id="IPR045063">
    <property type="entry name" value="Dynamin_N"/>
</dbReference>
<dbReference type="EMBL" id="SNRY01011312">
    <property type="protein sequence ID" value="KAA6304684.1"/>
    <property type="molecule type" value="Genomic_DNA"/>
</dbReference>
<comment type="caution">
    <text evidence="3">The sequence shown here is derived from an EMBL/GenBank/DDBJ whole genome shotgun (WGS) entry which is preliminary data.</text>
</comment>
<dbReference type="Pfam" id="PF00350">
    <property type="entry name" value="Dynamin_N"/>
    <property type="match status" value="1"/>
</dbReference>
<feature type="domain" description="Dynamin N-terminal" evidence="1">
    <location>
        <begin position="50"/>
        <end position="115"/>
    </location>
</feature>
<protein>
    <submittedName>
        <fullName evidence="3">Uncharacterized protein</fullName>
    </submittedName>
</protein>
<feature type="non-terminal residue" evidence="3">
    <location>
        <position position="1"/>
    </location>
</feature>
<name>A0A5J4P7Z2_9ZZZZ</name>
<dbReference type="InterPro" id="IPR025668">
    <property type="entry name" value="Tnp_DDE_dom"/>
</dbReference>
<dbReference type="Gene3D" id="3.40.50.300">
    <property type="entry name" value="P-loop containing nucleotide triphosphate hydrolases"/>
    <property type="match status" value="1"/>
</dbReference>
<evidence type="ECO:0000259" key="2">
    <source>
        <dbReference type="Pfam" id="PF13612"/>
    </source>
</evidence>
<evidence type="ECO:0000259" key="1">
    <source>
        <dbReference type="Pfam" id="PF00350"/>
    </source>
</evidence>
<evidence type="ECO:0000313" key="3">
    <source>
        <dbReference type="EMBL" id="KAA6304684.1"/>
    </source>
</evidence>
<reference evidence="3" key="1">
    <citation type="submission" date="2019-03" db="EMBL/GenBank/DDBJ databases">
        <title>Single cell metagenomics reveals metabolic interactions within the superorganism composed of flagellate Streblomastix strix and complex community of Bacteroidetes bacteria on its surface.</title>
        <authorList>
            <person name="Treitli S.C."/>
            <person name="Kolisko M."/>
            <person name="Husnik F."/>
            <person name="Keeling P."/>
            <person name="Hampl V."/>
        </authorList>
    </citation>
    <scope>NUCLEOTIDE SEQUENCE</scope>
    <source>
        <strain evidence="3">STM</strain>
    </source>
</reference>
<proteinExistence type="predicted"/>
<organism evidence="3">
    <name type="scientific">termite gut metagenome</name>
    <dbReference type="NCBI Taxonomy" id="433724"/>
    <lineage>
        <taxon>unclassified sequences</taxon>
        <taxon>metagenomes</taxon>
        <taxon>organismal metagenomes</taxon>
    </lineage>
</organism>
<dbReference type="SUPFAM" id="SSF52540">
    <property type="entry name" value="P-loop containing nucleoside triphosphate hydrolases"/>
    <property type="match status" value="1"/>
</dbReference>
<feature type="domain" description="Transposase DDE" evidence="2">
    <location>
        <begin position="1"/>
        <end position="43"/>
    </location>
</feature>
<dbReference type="AlphaFoldDB" id="A0A5J4P7Z2"/>
<sequence>TGIKKNMENRLMSLNDKMLLRKRSIIETINGELKHICHIEHSNKELTIPLVGEYSSGKTSLLNSLTNGKKLETAILPTTATIFEVRFSNITEKAEIFYEDSTMREVEDISSLKNSDLVNAQLVRVYDSSVLIPSSTVLVT</sequence>
<dbReference type="InterPro" id="IPR027417">
    <property type="entry name" value="P-loop_NTPase"/>
</dbReference>
<gene>
    <name evidence="3" type="ORF">EZS27_043668</name>
</gene>